<gene>
    <name evidence="1" type="ORF">HF685_12975</name>
</gene>
<name>A0A6H2DQY9_9SPHN</name>
<organism evidence="1 2">
    <name type="scientific">Parasphingorhabdus halotolerans</name>
    <dbReference type="NCBI Taxonomy" id="2725558"/>
    <lineage>
        <taxon>Bacteria</taxon>
        <taxon>Pseudomonadati</taxon>
        <taxon>Pseudomonadota</taxon>
        <taxon>Alphaproteobacteria</taxon>
        <taxon>Sphingomonadales</taxon>
        <taxon>Sphingomonadaceae</taxon>
        <taxon>Parasphingorhabdus</taxon>
    </lineage>
</organism>
<dbReference type="KEGG" id="phao:HF685_12975"/>
<sequence>MVAEGLAADRVQEFGILMEEGGWNDEGCRSGFGHCEASISGHGVRFTWIRDRSDQQFLVRLLEDPCWTRDEPADGIKPPFPDLPEILRSLGLLAKSTCEDFPTAYNHLAEVKSYLSDPEITRKRYKKELGRVKLQHSRLKLSKIQTDVPDWLDFGDRIKSLEKAILALSRK</sequence>
<dbReference type="EMBL" id="CP051217">
    <property type="protein sequence ID" value="QJB70086.1"/>
    <property type="molecule type" value="Genomic_DNA"/>
</dbReference>
<proteinExistence type="predicted"/>
<evidence type="ECO:0000313" key="1">
    <source>
        <dbReference type="EMBL" id="QJB70086.1"/>
    </source>
</evidence>
<accession>A0A6H2DQY9</accession>
<reference evidence="1 2" key="1">
    <citation type="submission" date="2020-04" db="EMBL/GenBank/DDBJ databases">
        <title>Genome sequence for Sphingorhabdus sp. strain M1.</title>
        <authorList>
            <person name="Park S.-J."/>
        </authorList>
    </citation>
    <scope>NUCLEOTIDE SEQUENCE [LARGE SCALE GENOMIC DNA]</scope>
    <source>
        <strain evidence="1 2">JK6</strain>
    </source>
</reference>
<dbReference type="Proteomes" id="UP000501600">
    <property type="component" value="Chromosome"/>
</dbReference>
<keyword evidence="2" id="KW-1185">Reference proteome</keyword>
<protein>
    <submittedName>
        <fullName evidence="1">Uncharacterized protein</fullName>
    </submittedName>
</protein>
<dbReference type="RefSeq" id="WP_168820354.1">
    <property type="nucleotide sequence ID" value="NZ_CP051217.1"/>
</dbReference>
<evidence type="ECO:0000313" key="2">
    <source>
        <dbReference type="Proteomes" id="UP000501600"/>
    </source>
</evidence>
<dbReference type="AlphaFoldDB" id="A0A6H2DQY9"/>